<feature type="domain" description="GTF3C1 extended winged-helix" evidence="9">
    <location>
        <begin position="532"/>
        <end position="617"/>
    </location>
</feature>
<feature type="compositionally biased region" description="Basic and acidic residues" evidence="6">
    <location>
        <begin position="1096"/>
        <end position="1107"/>
    </location>
</feature>
<dbReference type="PANTHER" id="PTHR15180">
    <property type="entry name" value="GENERAL TRANSCRIPTION FACTOR 3C POLYPEPTIDE 1"/>
    <property type="match status" value="1"/>
</dbReference>
<accession>A0A6F9DEY0</accession>
<dbReference type="GO" id="GO:0042791">
    <property type="term" value="P:5S class rRNA transcription by RNA polymerase III"/>
    <property type="evidence" value="ECO:0007669"/>
    <property type="project" value="TreeGrafter"/>
</dbReference>
<feature type="domain" description="B-block binding subunit of TFIIIC" evidence="7">
    <location>
        <begin position="174"/>
        <end position="231"/>
    </location>
</feature>
<dbReference type="InterPro" id="IPR007309">
    <property type="entry name" value="TFIIIC_Bblock-bd"/>
</dbReference>
<dbReference type="Pfam" id="PF04182">
    <property type="entry name" value="B-block_TFIIIC"/>
    <property type="match status" value="1"/>
</dbReference>
<feature type="compositionally biased region" description="Basic and acidic residues" evidence="6">
    <location>
        <begin position="1476"/>
        <end position="1485"/>
    </location>
</feature>
<evidence type="ECO:0000259" key="8">
    <source>
        <dbReference type="Pfam" id="PF23704"/>
    </source>
</evidence>
<organism evidence="10">
    <name type="scientific">Phallusia mammillata</name>
    <dbReference type="NCBI Taxonomy" id="59560"/>
    <lineage>
        <taxon>Eukaryota</taxon>
        <taxon>Metazoa</taxon>
        <taxon>Chordata</taxon>
        <taxon>Tunicata</taxon>
        <taxon>Ascidiacea</taxon>
        <taxon>Phlebobranchia</taxon>
        <taxon>Ascidiidae</taxon>
        <taxon>Phallusia</taxon>
    </lineage>
</organism>
<proteinExistence type="evidence at transcript level"/>
<evidence type="ECO:0000256" key="1">
    <source>
        <dbReference type="ARBA" id="ARBA00004123"/>
    </source>
</evidence>
<dbReference type="GO" id="GO:0000127">
    <property type="term" value="C:transcription factor TFIIIC complex"/>
    <property type="evidence" value="ECO:0007669"/>
    <property type="project" value="InterPro"/>
</dbReference>
<dbReference type="Pfam" id="PF23704">
    <property type="entry name" value="WHD_GTF3C1_N"/>
    <property type="match status" value="1"/>
</dbReference>
<evidence type="ECO:0000256" key="3">
    <source>
        <dbReference type="ARBA" id="ARBA00023125"/>
    </source>
</evidence>
<dbReference type="EMBL" id="LR785641">
    <property type="protein sequence ID" value="CAB3251334.1"/>
    <property type="molecule type" value="mRNA"/>
</dbReference>
<keyword evidence="3" id="KW-0238">DNA-binding</keyword>
<evidence type="ECO:0000256" key="2">
    <source>
        <dbReference type="ARBA" id="ARBA00022553"/>
    </source>
</evidence>
<evidence type="ECO:0000256" key="6">
    <source>
        <dbReference type="SAM" id="MobiDB-lite"/>
    </source>
</evidence>
<dbReference type="CDD" id="cd16169">
    <property type="entry name" value="Tau138_eWH"/>
    <property type="match status" value="1"/>
</dbReference>
<comment type="subcellular location">
    <subcellularLocation>
        <location evidence="1">Nucleus</location>
    </subcellularLocation>
</comment>
<reference evidence="10" key="1">
    <citation type="submission" date="2020-04" db="EMBL/GenBank/DDBJ databases">
        <authorList>
            <person name="Neveu A P."/>
        </authorList>
    </citation>
    <scope>NUCLEOTIDE SEQUENCE</scope>
    <source>
        <tissue evidence="10">Whole embryo</tissue>
    </source>
</reference>
<feature type="compositionally biased region" description="Polar residues" evidence="6">
    <location>
        <begin position="1047"/>
        <end position="1067"/>
    </location>
</feature>
<feature type="region of interest" description="Disordered" evidence="6">
    <location>
        <begin position="908"/>
        <end position="950"/>
    </location>
</feature>
<feature type="domain" description="General transcription factor 3C polypeptide 1 winged-helix" evidence="8">
    <location>
        <begin position="3"/>
        <end position="63"/>
    </location>
</feature>
<feature type="compositionally biased region" description="Basic residues" evidence="6">
    <location>
        <begin position="1030"/>
        <end position="1046"/>
    </location>
</feature>
<dbReference type="InterPro" id="IPR035625">
    <property type="entry name" value="Tfc3-like_eWH"/>
</dbReference>
<evidence type="ECO:0000256" key="4">
    <source>
        <dbReference type="ARBA" id="ARBA00023163"/>
    </source>
</evidence>
<keyword evidence="4" id="KW-0804">Transcription</keyword>
<feature type="region of interest" description="Disordered" evidence="6">
    <location>
        <begin position="319"/>
        <end position="344"/>
    </location>
</feature>
<feature type="region of interest" description="Disordered" evidence="6">
    <location>
        <begin position="457"/>
        <end position="502"/>
    </location>
</feature>
<gene>
    <name evidence="10" type="primary">Gtf3c1</name>
</gene>
<feature type="region of interest" description="Disordered" evidence="6">
    <location>
        <begin position="1451"/>
        <end position="1485"/>
    </location>
</feature>
<evidence type="ECO:0000313" key="10">
    <source>
        <dbReference type="EMBL" id="CAB3251334.1"/>
    </source>
</evidence>
<keyword evidence="2" id="KW-0597">Phosphoprotein</keyword>
<name>A0A6F9DEY0_9ASCI</name>
<evidence type="ECO:0000259" key="7">
    <source>
        <dbReference type="Pfam" id="PF04182"/>
    </source>
</evidence>
<dbReference type="InterPro" id="IPR056467">
    <property type="entry name" value="eWH_GTF3C1"/>
</dbReference>
<feature type="compositionally biased region" description="Basic and acidic residues" evidence="6">
    <location>
        <begin position="1451"/>
        <end position="1460"/>
    </location>
</feature>
<feature type="region of interest" description="Disordered" evidence="6">
    <location>
        <begin position="991"/>
        <end position="1112"/>
    </location>
</feature>
<dbReference type="GO" id="GO:0005634">
    <property type="term" value="C:nucleus"/>
    <property type="evidence" value="ECO:0007669"/>
    <property type="project" value="UniProtKB-SubCell"/>
</dbReference>
<dbReference type="GO" id="GO:0006384">
    <property type="term" value="P:transcription initiation at RNA polymerase III promoter"/>
    <property type="evidence" value="ECO:0007669"/>
    <property type="project" value="InterPro"/>
</dbReference>
<dbReference type="GO" id="GO:0003677">
    <property type="term" value="F:DNA binding"/>
    <property type="evidence" value="ECO:0007669"/>
    <property type="project" value="UniProtKB-KW"/>
</dbReference>
<feature type="compositionally biased region" description="Polar residues" evidence="6">
    <location>
        <begin position="490"/>
        <end position="500"/>
    </location>
</feature>
<evidence type="ECO:0000259" key="9">
    <source>
        <dbReference type="Pfam" id="PF24101"/>
    </source>
</evidence>
<dbReference type="PANTHER" id="PTHR15180:SF1">
    <property type="entry name" value="GENERAL TRANSCRIPTION FACTOR 3C POLYPEPTIDE 1"/>
    <property type="match status" value="1"/>
</dbReference>
<protein>
    <submittedName>
        <fullName evidence="10">General transcription factor 3C polypeptide 1-like</fullName>
    </submittedName>
</protein>
<dbReference type="InterPro" id="IPR056428">
    <property type="entry name" value="WH_GTF3C1"/>
</dbReference>
<evidence type="ECO:0000256" key="5">
    <source>
        <dbReference type="ARBA" id="ARBA00023242"/>
    </source>
</evidence>
<feature type="compositionally biased region" description="Low complexity" evidence="6">
    <location>
        <begin position="476"/>
        <end position="489"/>
    </location>
</feature>
<dbReference type="InterPro" id="IPR044210">
    <property type="entry name" value="Tfc3-like"/>
</dbReference>
<keyword evidence="5" id="KW-0539">Nucleus</keyword>
<sequence length="1854" mass="209657">MDIFAICIQEIALEGLDGITIQALWLRLLERKDKIPIVLTDLLKSHLWQFLIHHDDILFYALDNERQDPIIFDRFSGYDQRSGCFIASAPDELDTVVDIYPVKPVNDEGIKGSCPEFKSRLEVSEVIKEANMGLDDATNRFGAQQLVAVASQSAREMALLPSGVHPQVIEELTELEYCILERIGRSRWQGEIQTVLNTLVFRNLKTSHIHYVMKSLTTKGLVLKQAYAYRRRDKGDKLYQQILLHVRSFQTIVRSQLDHKSDEMCAALYNADNKTMSLQNVRLFLGMADTAFKKLKRKLIMEGVIEVVSKDKKGSRGEKDIRLIKKSTNSKPVEETEEDTDLPPVPPSGSCIGLVAELPVVLQGFRHLVSTGEEGCSQLEMLKLFVGYGSLEGRHVCRKIEKAGIVRTIMIEHGKHRVQKYIAKDYAINSKLTKQFLAERKKMQEIFETSVMSAASADDDTANASETTMENSLSQAKSPAPSTNAASTSDQESNRLVSVTTDEDTPMGLDESVYCEEMSVDPTLNTSKWKNHLTTRRMRRSNLILGFINEQKVTEGLFFIQKFLYAEESKLGETSKICKKTVSRTIKKMDADGLLKHVVVPITSNDVTHKIEFVTSLDCSSARFNIAIEQAQFRVLSSEAKKSAKNFAEEHCKTDIPLSQTVGIEIHDDAIKMEDLLPTPPHQSGYQPKHIRAKAVHCYLWYLAYGHPGIEKPNSDQNVIDFDKVYEYNTERSWKRYLPPLPKHPEYGEGWIQVGEAGFLLPLSIICQFQRYTYKIPGIEEYLNDPIRRHTLVRHLPSKMQALLLHKRKYLFSLTQVIEMLCFMGLVTMSQQKFQNSICLRKEEEMVYIHRNASIKDTTQSDKSYMQVSDSTKYGNISFTFPTFTDVEKFWVRVKEICLMTPLGLNNNHEGDSERHTIPTKKFIQNHVKREKRQPKDDGSTPGDGKGAGGFDSSLFSHLYRNWFRNIKTKGATDGISGDLPLNGKAVERLPGLVTPKIKALNPSPKKRKRNSTGPRKRKQSVEGGVAATSKKKKRVSNVGTRKRKASQTQDTTTDPDYEVVTTNNVGRNEAVKGGRGVKRKQRRESAESESPVVPKKSEKFDSTEKTPKKKKYVDPVDVQSLKLLVEMTGKQRSSFSAVEDAMLLVCKIASSIIISQTLTKLKVIPLIAVRDVLREHCAESRDKTSYACGRRIRAIMLNDHNIISHQISVADAMADQEFMATAFSGCKNVDAQKIPCLFKNVVSLLQARLKRRPGQFDMPIPDTVKELNRRFNTVKYKSNETSETFGRTRTISDIRTESDIVRCVLETLIYSTLYLDDDHYSKFQAFKVFEKFPEDLVHRTWELVRASGSIKGKKEVNTPRQTRYPFGVPAYRLSLAHYKYFEQPIAGLVYKETSESNTELERNNSIVCGIQSSTGAVVLMAAGLLSGNIVSDIQVPESIASFSNRFEHSDSSKKKSLTHEEDDDVSLNPKLHPRHVSDDYESDKNKDVLTHTREYVSLNPCTVTLRKPSLTQGLPHVTQETDRDLRKGLQCLHCRTVASDDVIVDDGDDAIRRDVTVVVRNCPELVTLATEMLDHVLKAGAMGVVDWKLIAHFTKRKSYEPSLVQQCFERLCNTNIFYIVGKHQRRFVTRHHATKWCVEGVKFKGDRTNLSARLRYEMTSPALGATDQAKGKTTTSSACDVISIVNTVTPSPAKVNDTANEAANDMPAEKSFAKDSLSLLDASSYDPITFICRPWHNVCGEIQPKTALMIMTGVFQQIFWYPGVTLENLTRHFAHVMQRIEVIEMTEVLVQSGCVEKRRMKPKPSWQLFGKKTSAIGHLDGEEQFYFIPAPDAVFRMSEIKKLLLERSGNTRA</sequence>
<feature type="compositionally biased region" description="Basic residues" evidence="6">
    <location>
        <begin position="1005"/>
        <end position="1019"/>
    </location>
</feature>
<dbReference type="Pfam" id="PF24101">
    <property type="entry name" value="WHD_GTF3C1"/>
    <property type="match status" value="1"/>
</dbReference>